<keyword evidence="3" id="KW-1185">Reference proteome</keyword>
<accession>A0A918F728</accession>
<feature type="domain" description="Transposase IS4-like" evidence="1">
    <location>
        <begin position="2"/>
        <end position="122"/>
    </location>
</feature>
<organism evidence="2 3">
    <name type="scientific">Deinococcus ruber</name>
    <dbReference type="NCBI Taxonomy" id="1848197"/>
    <lineage>
        <taxon>Bacteria</taxon>
        <taxon>Thermotogati</taxon>
        <taxon>Deinococcota</taxon>
        <taxon>Deinococci</taxon>
        <taxon>Deinococcales</taxon>
        <taxon>Deinococcaceae</taxon>
        <taxon>Deinococcus</taxon>
    </lineage>
</organism>
<dbReference type="NCBIfam" id="NF033580">
    <property type="entry name" value="transpos_IS5_3"/>
    <property type="match status" value="1"/>
</dbReference>
<evidence type="ECO:0000259" key="1">
    <source>
        <dbReference type="Pfam" id="PF01609"/>
    </source>
</evidence>
<comment type="caution">
    <text evidence="2">The sequence shown here is derived from an EMBL/GenBank/DDBJ whole genome shotgun (WGS) entry which is preliminary data.</text>
</comment>
<dbReference type="InterPro" id="IPR002559">
    <property type="entry name" value="Transposase_11"/>
</dbReference>
<reference evidence="2" key="2">
    <citation type="submission" date="2020-09" db="EMBL/GenBank/DDBJ databases">
        <authorList>
            <person name="Sun Q."/>
            <person name="Ohkuma M."/>
        </authorList>
    </citation>
    <scope>NUCLEOTIDE SEQUENCE</scope>
    <source>
        <strain evidence="2">JCM 31311</strain>
    </source>
</reference>
<dbReference type="GO" id="GO:0004803">
    <property type="term" value="F:transposase activity"/>
    <property type="evidence" value="ECO:0007669"/>
    <property type="project" value="InterPro"/>
</dbReference>
<reference evidence="2" key="1">
    <citation type="journal article" date="2014" name="Int. J. Syst. Evol. Microbiol.">
        <title>Complete genome sequence of Corynebacterium casei LMG S-19264T (=DSM 44701T), isolated from a smear-ripened cheese.</title>
        <authorList>
            <consortium name="US DOE Joint Genome Institute (JGI-PGF)"/>
            <person name="Walter F."/>
            <person name="Albersmeier A."/>
            <person name="Kalinowski J."/>
            <person name="Ruckert C."/>
        </authorList>
    </citation>
    <scope>NUCLEOTIDE SEQUENCE</scope>
    <source>
        <strain evidence="2">JCM 31311</strain>
    </source>
</reference>
<evidence type="ECO:0000313" key="3">
    <source>
        <dbReference type="Proteomes" id="UP000603865"/>
    </source>
</evidence>
<name>A0A918F728_9DEIO</name>
<sequence length="133" mass="15146">MIMVDASGTPLAVHTTSASPAEVKLVQDTLDASFGFDVPQRLIGDKAYDSDGLDADLAEIGIEMIAPNRRNRKRKTQDGRPLRRYKRRWKVERTIAWLQSFRRVRTRDEDKAQHVLGFVQLACILILLRRISG</sequence>
<protein>
    <submittedName>
        <fullName evidence="2">Transposase</fullName>
    </submittedName>
</protein>
<dbReference type="PANTHER" id="PTHR30007">
    <property type="entry name" value="PHP DOMAIN PROTEIN"/>
    <property type="match status" value="1"/>
</dbReference>
<dbReference type="Proteomes" id="UP000603865">
    <property type="component" value="Unassembled WGS sequence"/>
</dbReference>
<dbReference type="EMBL" id="BMQL01000008">
    <property type="protein sequence ID" value="GGR06599.1"/>
    <property type="molecule type" value="Genomic_DNA"/>
</dbReference>
<proteinExistence type="predicted"/>
<evidence type="ECO:0000313" key="2">
    <source>
        <dbReference type="EMBL" id="GGR06599.1"/>
    </source>
</evidence>
<dbReference type="GO" id="GO:0003677">
    <property type="term" value="F:DNA binding"/>
    <property type="evidence" value="ECO:0007669"/>
    <property type="project" value="InterPro"/>
</dbReference>
<dbReference type="GO" id="GO:0006313">
    <property type="term" value="P:DNA transposition"/>
    <property type="evidence" value="ECO:0007669"/>
    <property type="project" value="InterPro"/>
</dbReference>
<gene>
    <name evidence="2" type="ORF">GCM10008957_19250</name>
</gene>
<dbReference type="Pfam" id="PF01609">
    <property type="entry name" value="DDE_Tnp_1"/>
    <property type="match status" value="1"/>
</dbReference>
<dbReference type="AlphaFoldDB" id="A0A918F728"/>